<feature type="domain" description="TIR" evidence="1">
    <location>
        <begin position="513"/>
        <end position="622"/>
    </location>
</feature>
<dbReference type="InterPro" id="IPR011989">
    <property type="entry name" value="ARM-like"/>
</dbReference>
<dbReference type="EMBL" id="CAJOBP010001755">
    <property type="protein sequence ID" value="CAF4308860.1"/>
    <property type="molecule type" value="Genomic_DNA"/>
</dbReference>
<evidence type="ECO:0000259" key="1">
    <source>
        <dbReference type="Pfam" id="PF13676"/>
    </source>
</evidence>
<accession>A0A820IAB7</accession>
<dbReference type="Gene3D" id="3.40.50.10140">
    <property type="entry name" value="Toll/interleukin-1 receptor homology (TIR) domain"/>
    <property type="match status" value="1"/>
</dbReference>
<dbReference type="EMBL" id="CAJOBO010001929">
    <property type="protein sequence ID" value="CAF4419513.1"/>
    <property type="molecule type" value="Genomic_DNA"/>
</dbReference>
<dbReference type="InterPro" id="IPR035897">
    <property type="entry name" value="Toll_tir_struct_dom_sf"/>
</dbReference>
<dbReference type="InterPro" id="IPR000157">
    <property type="entry name" value="TIR_dom"/>
</dbReference>
<organism evidence="4 6">
    <name type="scientific">Rotaria socialis</name>
    <dbReference type="NCBI Taxonomy" id="392032"/>
    <lineage>
        <taxon>Eukaryota</taxon>
        <taxon>Metazoa</taxon>
        <taxon>Spiralia</taxon>
        <taxon>Gnathifera</taxon>
        <taxon>Rotifera</taxon>
        <taxon>Eurotatoria</taxon>
        <taxon>Bdelloidea</taxon>
        <taxon>Philodinida</taxon>
        <taxon>Philodinidae</taxon>
        <taxon>Rotaria</taxon>
    </lineage>
</organism>
<dbReference type="Proteomes" id="UP000663873">
    <property type="component" value="Unassembled WGS sequence"/>
</dbReference>
<reference evidence="4" key="1">
    <citation type="submission" date="2021-02" db="EMBL/GenBank/DDBJ databases">
        <authorList>
            <person name="Nowell W R."/>
        </authorList>
    </citation>
    <scope>NUCLEOTIDE SEQUENCE</scope>
</reference>
<dbReference type="SUPFAM" id="SSF48371">
    <property type="entry name" value="ARM repeat"/>
    <property type="match status" value="1"/>
</dbReference>
<dbReference type="PANTHER" id="PTHR46270:SF2">
    <property type="entry name" value="TIR DOMAIN-CONTAINING PROTEIN"/>
    <property type="match status" value="1"/>
</dbReference>
<dbReference type="Proteomes" id="UP000663825">
    <property type="component" value="Unassembled WGS sequence"/>
</dbReference>
<sequence length="777" mass="89980">MDATIITQQCNVLLNQSDISKRNEHLNEFFSSVTEELTKCSLPMTDFNLITTIVSTLIGIDKNQFGKQSHLMKHKLLIILRDYLIKFFFNQEQNHLINNLSILFYNICYGSVLTDENIQLFVYKPLIDEICLFYEKIEKYVDETKLIQANGRLLKIYQRIHMFRFGLQENSILEILFITIAKCIVSNFFIKKLENLPKMMSQLNPIEILLFDSCIEFMYWQPYESNAVERKHLFTICETLLQTVVGLMSSSIVSEPLIRLACFISLNIIVGSNDNAADENTIDANYYHLMDYCISMLDHRGTIITKRALLSTLCHCAYNIDMIVYLKNNLLLKPLLLKMCESDDTEISFNSYRILAIIMNEEDIKTLANSSKIVSLFYIYFISMIDDSIQIMTLQSLLHSLKSLVQHEQIKIELVKIETVPLLIRCVIEANFQKTKIPQYALEILLTLSFNDEALKVLEKEVNFMSHLKVLENSTEETIQRGANHLLWLFDQKIQSPIMSKSGSFSSRYKFDIMLSYSHTDKKICFQIYENLVRDGFHVWIDRDQMHGDTMAAMANAIENSEFVVICMSEAYKQSPYCQAEAHYAFQRQCKLIPLVMKAKYKPEGWLGIIVSGKIYVDFSKFQFDSAYSILKNEIQRKRIATTIIDSNKIYLDPRLRVPLLSSSSVGQDRPIVDLPLCIDAWSEDHVRSFLRNNNLTSLLPVFPDFNGSLLYQAYSMCQAGRESMFQAMRNEVVTHETVPPLTLATYLRFLERLKSYIPINVNDQSQRPIPTLCNIM</sequence>
<dbReference type="PANTHER" id="PTHR46270">
    <property type="entry name" value="ARMADILLO-TYPE FOLD-RELATED"/>
    <property type="match status" value="1"/>
</dbReference>
<dbReference type="Proteomes" id="UP000663833">
    <property type="component" value="Unassembled WGS sequence"/>
</dbReference>
<dbReference type="OrthoDB" id="10021967at2759"/>
<dbReference type="EMBL" id="CAJNYD010004787">
    <property type="protein sequence ID" value="CAF3631978.1"/>
    <property type="molecule type" value="Genomic_DNA"/>
</dbReference>
<proteinExistence type="predicted"/>
<keyword evidence="6" id="KW-1185">Reference proteome</keyword>
<evidence type="ECO:0000313" key="5">
    <source>
        <dbReference type="EMBL" id="CAF4419513.1"/>
    </source>
</evidence>
<comment type="caution">
    <text evidence="4">The sequence shown here is derived from an EMBL/GenBank/DDBJ whole genome shotgun (WGS) entry which is preliminary data.</text>
</comment>
<dbReference type="InterPro" id="IPR016024">
    <property type="entry name" value="ARM-type_fold"/>
</dbReference>
<dbReference type="Gene3D" id="1.25.10.10">
    <property type="entry name" value="Leucine-rich Repeat Variant"/>
    <property type="match status" value="1"/>
</dbReference>
<dbReference type="Pfam" id="PF13676">
    <property type="entry name" value="TIR_2"/>
    <property type="match status" value="1"/>
</dbReference>
<dbReference type="AlphaFoldDB" id="A0A820IAB7"/>
<evidence type="ECO:0000313" key="6">
    <source>
        <dbReference type="Proteomes" id="UP000663873"/>
    </source>
</evidence>
<protein>
    <recommendedName>
        <fullName evidence="1">TIR domain-containing protein</fullName>
    </recommendedName>
</protein>
<dbReference type="SUPFAM" id="SSF52200">
    <property type="entry name" value="Toll/Interleukin receptor TIR domain"/>
    <property type="match status" value="1"/>
</dbReference>
<dbReference type="Proteomes" id="UP000663851">
    <property type="component" value="Unassembled WGS sequence"/>
</dbReference>
<dbReference type="GO" id="GO:0007165">
    <property type="term" value="P:signal transduction"/>
    <property type="evidence" value="ECO:0007669"/>
    <property type="project" value="InterPro"/>
</dbReference>
<dbReference type="EMBL" id="CAJNXB010004664">
    <property type="protein sequence ID" value="CAF3386743.1"/>
    <property type="molecule type" value="Genomic_DNA"/>
</dbReference>
<gene>
    <name evidence="5" type="ORF">HFQ381_LOCUS21467</name>
    <name evidence="3" type="ORF">LUA448_LOCUS31970</name>
    <name evidence="2" type="ORF">TIS948_LOCUS26457</name>
    <name evidence="4" type="ORF">UJA718_LOCUS13127</name>
</gene>
<name>A0A820IAB7_9BILA</name>
<evidence type="ECO:0000313" key="2">
    <source>
        <dbReference type="EMBL" id="CAF3386743.1"/>
    </source>
</evidence>
<evidence type="ECO:0000313" key="4">
    <source>
        <dbReference type="EMBL" id="CAF4308860.1"/>
    </source>
</evidence>
<evidence type="ECO:0000313" key="3">
    <source>
        <dbReference type="EMBL" id="CAF3631978.1"/>
    </source>
</evidence>